<comment type="caution">
    <text evidence="2">The sequence shown here is derived from an EMBL/GenBank/DDBJ whole genome shotgun (WGS) entry which is preliminary data.</text>
</comment>
<evidence type="ECO:0000256" key="1">
    <source>
        <dbReference type="SAM" id="MobiDB-lite"/>
    </source>
</evidence>
<dbReference type="Proteomes" id="UP001221150">
    <property type="component" value="Unassembled WGS sequence"/>
</dbReference>
<feature type="compositionally biased region" description="Pro residues" evidence="1">
    <location>
        <begin position="56"/>
        <end position="65"/>
    </location>
</feature>
<name>A0ABT5ZYC8_9ACTN</name>
<protein>
    <submittedName>
        <fullName evidence="2">Uncharacterized protein</fullName>
    </submittedName>
</protein>
<dbReference type="RefSeq" id="WP_276106934.1">
    <property type="nucleotide sequence ID" value="NZ_JARJBB010000001.1"/>
</dbReference>
<gene>
    <name evidence="2" type="ORF">P3H78_01890</name>
</gene>
<accession>A0ABT5ZYC8</accession>
<proteinExistence type="predicted"/>
<dbReference type="EMBL" id="JARJBB010000001">
    <property type="protein sequence ID" value="MDF3297394.1"/>
    <property type="molecule type" value="Genomic_DNA"/>
</dbReference>
<keyword evidence="3" id="KW-1185">Reference proteome</keyword>
<reference evidence="2 3" key="1">
    <citation type="submission" date="2023-03" db="EMBL/GenBank/DDBJ databases">
        <title>Draft genome sequence of Streptomyces sp. K1PA1 isolated from peat swamp forest in Thailand.</title>
        <authorList>
            <person name="Klaysubun C."/>
            <person name="Duangmal K."/>
        </authorList>
    </citation>
    <scope>NUCLEOTIDE SEQUENCE [LARGE SCALE GENOMIC DNA]</scope>
    <source>
        <strain evidence="2 3">K1PA1</strain>
    </source>
</reference>
<sequence>MTAPKPSRDESGPPRDDGSPSGGARLDSTAHILHSIGSELAGRLSRIPPAGRHRPGPPAGRPAGA</sequence>
<feature type="region of interest" description="Disordered" evidence="1">
    <location>
        <begin position="1"/>
        <end position="65"/>
    </location>
</feature>
<evidence type="ECO:0000313" key="3">
    <source>
        <dbReference type="Proteomes" id="UP001221150"/>
    </source>
</evidence>
<organism evidence="2 3">
    <name type="scientific">Streptomyces tropicalis</name>
    <dbReference type="NCBI Taxonomy" id="3034234"/>
    <lineage>
        <taxon>Bacteria</taxon>
        <taxon>Bacillati</taxon>
        <taxon>Actinomycetota</taxon>
        <taxon>Actinomycetes</taxon>
        <taxon>Kitasatosporales</taxon>
        <taxon>Streptomycetaceae</taxon>
        <taxon>Streptomyces</taxon>
    </lineage>
</organism>
<evidence type="ECO:0000313" key="2">
    <source>
        <dbReference type="EMBL" id="MDF3297394.1"/>
    </source>
</evidence>
<feature type="compositionally biased region" description="Basic and acidic residues" evidence="1">
    <location>
        <begin position="1"/>
        <end position="18"/>
    </location>
</feature>